<gene>
    <name evidence="2" type="ORF">EJ04DRAFT_301527</name>
</gene>
<dbReference type="EMBL" id="ML996171">
    <property type="protein sequence ID" value="KAF2732809.1"/>
    <property type="molecule type" value="Genomic_DNA"/>
</dbReference>
<protein>
    <submittedName>
        <fullName evidence="2">Uncharacterized protein</fullName>
    </submittedName>
</protein>
<sequence length="93" mass="10465">MGPKKRTSSRKRQRLSENSPVIIPESLGDEVVESGPSTWILPDPLTTCQYLPNSIARTFQFLQSYKTSIALYRAMILITAVDLSFTPPLMVKH</sequence>
<keyword evidence="3" id="KW-1185">Reference proteome</keyword>
<name>A0A9P4UZU4_9PLEO</name>
<accession>A0A9P4UZU4</accession>
<evidence type="ECO:0000313" key="2">
    <source>
        <dbReference type="EMBL" id="KAF2732809.1"/>
    </source>
</evidence>
<organism evidence="2 3">
    <name type="scientific">Polyplosphaeria fusca</name>
    <dbReference type="NCBI Taxonomy" id="682080"/>
    <lineage>
        <taxon>Eukaryota</taxon>
        <taxon>Fungi</taxon>
        <taxon>Dikarya</taxon>
        <taxon>Ascomycota</taxon>
        <taxon>Pezizomycotina</taxon>
        <taxon>Dothideomycetes</taxon>
        <taxon>Pleosporomycetidae</taxon>
        <taxon>Pleosporales</taxon>
        <taxon>Tetraplosphaeriaceae</taxon>
        <taxon>Polyplosphaeria</taxon>
    </lineage>
</organism>
<keyword evidence="1" id="KW-0812">Transmembrane</keyword>
<evidence type="ECO:0000313" key="3">
    <source>
        <dbReference type="Proteomes" id="UP000799444"/>
    </source>
</evidence>
<reference evidence="2" key="1">
    <citation type="journal article" date="2020" name="Stud. Mycol.">
        <title>101 Dothideomycetes genomes: a test case for predicting lifestyles and emergence of pathogens.</title>
        <authorList>
            <person name="Haridas S."/>
            <person name="Albert R."/>
            <person name="Binder M."/>
            <person name="Bloem J."/>
            <person name="Labutti K."/>
            <person name="Salamov A."/>
            <person name="Andreopoulos B."/>
            <person name="Baker S."/>
            <person name="Barry K."/>
            <person name="Bills G."/>
            <person name="Bluhm B."/>
            <person name="Cannon C."/>
            <person name="Castanera R."/>
            <person name="Culley D."/>
            <person name="Daum C."/>
            <person name="Ezra D."/>
            <person name="Gonzalez J."/>
            <person name="Henrissat B."/>
            <person name="Kuo A."/>
            <person name="Liang C."/>
            <person name="Lipzen A."/>
            <person name="Lutzoni F."/>
            <person name="Magnuson J."/>
            <person name="Mondo S."/>
            <person name="Nolan M."/>
            <person name="Ohm R."/>
            <person name="Pangilinan J."/>
            <person name="Park H.-J."/>
            <person name="Ramirez L."/>
            <person name="Alfaro M."/>
            <person name="Sun H."/>
            <person name="Tritt A."/>
            <person name="Yoshinaga Y."/>
            <person name="Zwiers L.-H."/>
            <person name="Turgeon B."/>
            <person name="Goodwin S."/>
            <person name="Spatafora J."/>
            <person name="Crous P."/>
            <person name="Grigoriev I."/>
        </authorList>
    </citation>
    <scope>NUCLEOTIDE SEQUENCE</scope>
    <source>
        <strain evidence="2">CBS 125425</strain>
    </source>
</reference>
<evidence type="ECO:0000256" key="1">
    <source>
        <dbReference type="SAM" id="Phobius"/>
    </source>
</evidence>
<keyword evidence="1" id="KW-1133">Transmembrane helix</keyword>
<feature type="transmembrane region" description="Helical" evidence="1">
    <location>
        <begin position="70"/>
        <end position="90"/>
    </location>
</feature>
<dbReference type="Proteomes" id="UP000799444">
    <property type="component" value="Unassembled WGS sequence"/>
</dbReference>
<keyword evidence="1" id="KW-0472">Membrane</keyword>
<dbReference type="AlphaFoldDB" id="A0A9P4UZU4"/>
<comment type="caution">
    <text evidence="2">The sequence shown here is derived from an EMBL/GenBank/DDBJ whole genome shotgun (WGS) entry which is preliminary data.</text>
</comment>
<proteinExistence type="predicted"/>